<dbReference type="Proteomes" id="UP000040088">
    <property type="component" value="Unassembled WGS sequence"/>
</dbReference>
<evidence type="ECO:0000313" key="6">
    <source>
        <dbReference type="Proteomes" id="UP000069914"/>
    </source>
</evidence>
<dbReference type="CDD" id="cd02440">
    <property type="entry name" value="AdoMet_MTases"/>
    <property type="match status" value="1"/>
</dbReference>
<dbReference type="GO" id="GO:0032259">
    <property type="term" value="P:methylation"/>
    <property type="evidence" value="ECO:0007669"/>
    <property type="project" value="UniProtKB-KW"/>
</dbReference>
<evidence type="ECO:0000256" key="1">
    <source>
        <dbReference type="ARBA" id="ARBA00022691"/>
    </source>
</evidence>
<dbReference type="EMBL" id="CP011975">
    <property type="protein sequence ID" value="AKP35454.1"/>
    <property type="molecule type" value="Genomic_DNA"/>
</dbReference>
<name>A0A0T9UKN5_YERAE</name>
<dbReference type="GO" id="GO:0008168">
    <property type="term" value="F:methyltransferase activity"/>
    <property type="evidence" value="ECO:0007669"/>
    <property type="project" value="UniProtKB-KW"/>
</dbReference>
<keyword evidence="3" id="KW-0489">Methyltransferase</keyword>
<evidence type="ECO:0000259" key="2">
    <source>
        <dbReference type="Pfam" id="PF13649"/>
    </source>
</evidence>
<reference evidence="4" key="3">
    <citation type="submission" date="2015-03" db="EMBL/GenBank/DDBJ databases">
        <authorList>
            <person name="Murphy D."/>
        </authorList>
    </citation>
    <scope>NUCLEOTIDE SEQUENCE [LARGE SCALE GENOMIC DNA]</scope>
    <source>
        <strain evidence="4">IP27925</strain>
    </source>
</reference>
<dbReference type="GeneID" id="61902603"/>
<dbReference type="OrthoDB" id="9791837at2"/>
<dbReference type="EMBL" id="CQEM01000014">
    <property type="protein sequence ID" value="CNL48976.1"/>
    <property type="molecule type" value="Genomic_DNA"/>
</dbReference>
<dbReference type="AlphaFoldDB" id="A0A0T9UKN5"/>
<proteinExistence type="predicted"/>
<gene>
    <name evidence="3" type="ORF">ACZ76_16160</name>
    <name evidence="4" type="ORF">ERS008460_03013</name>
</gene>
<sequence length="264" mass="30249">MRPTQISDTSSINGNQTNISKFDPATFDEYTKLYENMLSWPYRKELELPTLEKLIGDVSGLRILDFGCGPGIITGWLNEQGAKCIVGYDISEGMINYARRREEKEQIGINYISNIDEIYNEYFDIVLAIYVMPYATHREDLLEMSQSMARVLKPEGRLLTLPIHPDFNSDPEYYRPFGLRLIENQPRADGSPVQLHICQPPYNVNIQANYWSRQTLESTLYQAGFQTVSWKSLNILTNTQLADLSLYVQCPHAAIIECIKSKTC</sequence>
<evidence type="ECO:0000313" key="3">
    <source>
        <dbReference type="EMBL" id="AKP35454.1"/>
    </source>
</evidence>
<dbReference type="InterPro" id="IPR029063">
    <property type="entry name" value="SAM-dependent_MTases_sf"/>
</dbReference>
<reference evidence="5" key="2">
    <citation type="submission" date="2015-03" db="EMBL/GenBank/DDBJ databases">
        <authorList>
            <consortium name="Pathogen Informatics"/>
        </authorList>
    </citation>
    <scope>NUCLEOTIDE SEQUENCE [LARGE SCALE GENOMIC DNA]</scope>
    <source>
        <strain evidence="5">IP27925</strain>
    </source>
</reference>
<dbReference type="SUPFAM" id="SSF53335">
    <property type="entry name" value="S-adenosyl-L-methionine-dependent methyltransferases"/>
    <property type="match status" value="1"/>
</dbReference>
<dbReference type="RefSeq" id="WP_048620335.1">
    <property type="nucleotide sequence ID" value="NZ_CABMLM010000007.1"/>
</dbReference>
<dbReference type="Gene3D" id="3.40.50.150">
    <property type="entry name" value="Vaccinia Virus protein VP39"/>
    <property type="match status" value="1"/>
</dbReference>
<dbReference type="Proteomes" id="UP000069914">
    <property type="component" value="Chromosome"/>
</dbReference>
<dbReference type="InterPro" id="IPR050508">
    <property type="entry name" value="Methyltransf_Superfamily"/>
</dbReference>
<organism evidence="4 5">
    <name type="scientific">Yersinia aleksiciae</name>
    <dbReference type="NCBI Taxonomy" id="263819"/>
    <lineage>
        <taxon>Bacteria</taxon>
        <taxon>Pseudomonadati</taxon>
        <taxon>Pseudomonadota</taxon>
        <taxon>Gammaproteobacteria</taxon>
        <taxon>Enterobacterales</taxon>
        <taxon>Yersiniaceae</taxon>
        <taxon>Yersinia</taxon>
    </lineage>
</organism>
<dbReference type="KEGG" id="yak:ACZ76_16160"/>
<keyword evidence="3" id="KW-0808">Transferase</keyword>
<keyword evidence="1" id="KW-0949">S-adenosyl-L-methionine</keyword>
<evidence type="ECO:0000313" key="4">
    <source>
        <dbReference type="EMBL" id="CNL48976.1"/>
    </source>
</evidence>
<feature type="domain" description="Methyltransferase" evidence="2">
    <location>
        <begin position="63"/>
        <end position="156"/>
    </location>
</feature>
<accession>A0A0T9UKN5</accession>
<keyword evidence="6" id="KW-1185">Reference proteome</keyword>
<dbReference type="PANTHER" id="PTHR42912">
    <property type="entry name" value="METHYLTRANSFERASE"/>
    <property type="match status" value="1"/>
</dbReference>
<dbReference type="InterPro" id="IPR041698">
    <property type="entry name" value="Methyltransf_25"/>
</dbReference>
<dbReference type="Pfam" id="PF13649">
    <property type="entry name" value="Methyltransf_25"/>
    <property type="match status" value="1"/>
</dbReference>
<protein>
    <submittedName>
        <fullName evidence="4">Biotin synthesis protein bioC</fullName>
    </submittedName>
    <submittedName>
        <fullName evidence="3">SAM-dependent methyltransferase</fullName>
    </submittedName>
</protein>
<evidence type="ECO:0000313" key="5">
    <source>
        <dbReference type="Proteomes" id="UP000040088"/>
    </source>
</evidence>
<reference evidence="3 6" key="1">
    <citation type="journal article" date="2015" name="Genome Announc.">
        <title>De Novo Genome Sequence of Yersinia aleksiciae Y159T.</title>
        <authorList>
            <person name="Sprague L.D."/>
            <person name="Neubauer H."/>
        </authorList>
    </citation>
    <scope>NUCLEOTIDE SEQUENCE [LARGE SCALE GENOMIC DNA]</scope>
    <source>
        <strain evidence="3 6">159</strain>
    </source>
</reference>